<evidence type="ECO:0000256" key="1">
    <source>
        <dbReference type="SAM" id="MobiDB-lite"/>
    </source>
</evidence>
<reference evidence="3" key="1">
    <citation type="submission" date="2017-02" db="UniProtKB">
        <authorList>
            <consortium name="WormBaseParasite"/>
        </authorList>
    </citation>
    <scope>IDENTIFICATION</scope>
</reference>
<protein>
    <submittedName>
        <fullName evidence="3">PDZ domain-containing protein</fullName>
    </submittedName>
</protein>
<dbReference type="Gene3D" id="2.30.42.10">
    <property type="match status" value="1"/>
</dbReference>
<keyword evidence="2" id="KW-1185">Reference proteome</keyword>
<dbReference type="WBParaSite" id="PTRK_0000508700.1">
    <property type="protein sequence ID" value="PTRK_0000508700.1"/>
    <property type="gene ID" value="PTRK_0000508700"/>
</dbReference>
<dbReference type="AlphaFoldDB" id="A0A0N4ZC32"/>
<feature type="compositionally biased region" description="Low complexity" evidence="1">
    <location>
        <begin position="146"/>
        <end position="160"/>
    </location>
</feature>
<feature type="compositionally biased region" description="Polar residues" evidence="1">
    <location>
        <begin position="161"/>
        <end position="185"/>
    </location>
</feature>
<dbReference type="SUPFAM" id="SSF50156">
    <property type="entry name" value="PDZ domain-like"/>
    <property type="match status" value="1"/>
</dbReference>
<name>A0A0N4ZC32_PARTI</name>
<accession>A0A0N4ZC32</accession>
<dbReference type="InterPro" id="IPR036034">
    <property type="entry name" value="PDZ_sf"/>
</dbReference>
<evidence type="ECO:0000313" key="2">
    <source>
        <dbReference type="Proteomes" id="UP000038045"/>
    </source>
</evidence>
<sequence length="249" mass="27961">MEEEISIRMTRSSPNIPWGVGFSQNGNEVVVDFLDKGSIAEKAGLHKTDRLVEFQHSSMRAPDAYAISRDLERLLEVSMKLKRTVGFPTGIPWSLDNDGKYIGYQTFNDGHKAFHSTDKFNIHGGYNTGSQGYNSTFNNDYTNRTNSNSMYSSPSLSQNNFNRETSIGSGKYNNYDYRSSASSPYSGPREPYQYNPRNYNNVSVDARLSSLHGGYPSPETNDYGHIIHHSVPQSDCFKRISKAVGTPCY</sequence>
<evidence type="ECO:0000313" key="3">
    <source>
        <dbReference type="WBParaSite" id="PTRK_0000508700.1"/>
    </source>
</evidence>
<proteinExistence type="predicted"/>
<feature type="region of interest" description="Disordered" evidence="1">
    <location>
        <begin position="137"/>
        <end position="195"/>
    </location>
</feature>
<dbReference type="Proteomes" id="UP000038045">
    <property type="component" value="Unplaced"/>
</dbReference>
<organism evidence="2 3">
    <name type="scientific">Parastrongyloides trichosuri</name>
    <name type="common">Possum-specific nematode worm</name>
    <dbReference type="NCBI Taxonomy" id="131310"/>
    <lineage>
        <taxon>Eukaryota</taxon>
        <taxon>Metazoa</taxon>
        <taxon>Ecdysozoa</taxon>
        <taxon>Nematoda</taxon>
        <taxon>Chromadorea</taxon>
        <taxon>Rhabditida</taxon>
        <taxon>Tylenchina</taxon>
        <taxon>Panagrolaimomorpha</taxon>
        <taxon>Strongyloidoidea</taxon>
        <taxon>Strongyloididae</taxon>
        <taxon>Parastrongyloides</taxon>
    </lineage>
</organism>